<organism evidence="2 3">
    <name type="scientific">Pterocles gutturalis</name>
    <name type="common">yellow-throated sandgrouse</name>
    <dbReference type="NCBI Taxonomy" id="240206"/>
    <lineage>
        <taxon>Eukaryota</taxon>
        <taxon>Metazoa</taxon>
        <taxon>Chordata</taxon>
        <taxon>Craniata</taxon>
        <taxon>Vertebrata</taxon>
        <taxon>Euteleostomi</taxon>
        <taxon>Archelosauria</taxon>
        <taxon>Archosauria</taxon>
        <taxon>Dinosauria</taxon>
        <taxon>Saurischia</taxon>
        <taxon>Theropoda</taxon>
        <taxon>Coelurosauria</taxon>
        <taxon>Aves</taxon>
        <taxon>Neognathae</taxon>
        <taxon>Neoaves</taxon>
        <taxon>Columbimorphae</taxon>
        <taxon>Pterocliformes</taxon>
        <taxon>Pteroclidae</taxon>
        <taxon>Pterocles</taxon>
    </lineage>
</organism>
<feature type="region of interest" description="Disordered" evidence="1">
    <location>
        <begin position="33"/>
        <end position="53"/>
    </location>
</feature>
<evidence type="ECO:0000313" key="2">
    <source>
        <dbReference type="EMBL" id="KFV00467.1"/>
    </source>
</evidence>
<proteinExistence type="predicted"/>
<feature type="non-terminal residue" evidence="2">
    <location>
        <position position="1"/>
    </location>
</feature>
<evidence type="ECO:0000256" key="1">
    <source>
        <dbReference type="SAM" id="MobiDB-lite"/>
    </source>
</evidence>
<dbReference type="EMBL" id="JMFR01068919">
    <property type="protein sequence ID" value="KFV00467.1"/>
    <property type="molecule type" value="Genomic_DNA"/>
</dbReference>
<sequence>ESDVFEIVLPITVVVLSDEDFVAHDAEEQEVLDFEVREEDEQESVLRSDVTPSNGSYSLSVCEEKKAASNKDNSVNYSEGKWFAEKVCDRSKSSPSGWCGAGTDE</sequence>
<accession>A0AAW3DLB2</accession>
<dbReference type="Proteomes" id="UP000053149">
    <property type="component" value="Unassembled WGS sequence"/>
</dbReference>
<reference evidence="2 3" key="1">
    <citation type="journal article" date="2014" name="Science">
        <title>Comparative genomics reveals insights into avian genome evolution and adaptation.</title>
        <authorList>
            <consortium name="Avian Genome Consortium"/>
            <person name="Zhang G."/>
            <person name="Li C."/>
            <person name="Li Q."/>
            <person name="Li B."/>
            <person name="Larkin D.M."/>
            <person name="Lee C."/>
            <person name="Storz J.F."/>
            <person name="Antunes A."/>
            <person name="Greenwold M.J."/>
            <person name="Meredith R.W."/>
            <person name="Odeen A."/>
            <person name="Cui J."/>
            <person name="Zhou Q."/>
            <person name="Xu L."/>
            <person name="Pan H."/>
            <person name="Wang Z."/>
            <person name="Jin L."/>
            <person name="Zhang P."/>
            <person name="Hu H."/>
            <person name="Yang W."/>
            <person name="Hu J."/>
            <person name="Xiao J."/>
            <person name="Yang Z."/>
            <person name="Liu Y."/>
            <person name="Xie Q."/>
            <person name="Yu H."/>
            <person name="Lian J."/>
            <person name="Wen P."/>
            <person name="Zhang F."/>
            <person name="Li H."/>
            <person name="Zeng Y."/>
            <person name="Xiong Z."/>
            <person name="Liu S."/>
            <person name="Zhou L."/>
            <person name="Huang Z."/>
            <person name="An N."/>
            <person name="Wang J."/>
            <person name="Zheng Q."/>
            <person name="Xiong Y."/>
            <person name="Wang G."/>
            <person name="Wang B."/>
            <person name="Wang J."/>
            <person name="Fan Y."/>
            <person name="da Fonseca R.R."/>
            <person name="Alfaro-Nunez A."/>
            <person name="Schubert M."/>
            <person name="Orlando L."/>
            <person name="Mourier T."/>
            <person name="Howard J.T."/>
            <person name="Ganapathy G."/>
            <person name="Pfenning A."/>
            <person name="Whitney O."/>
            <person name="Rivas M.V."/>
            <person name="Hara E."/>
            <person name="Smith J."/>
            <person name="Farre M."/>
            <person name="Narayan J."/>
            <person name="Slavov G."/>
            <person name="Romanov M.N."/>
            <person name="Borges R."/>
            <person name="Machado J.P."/>
            <person name="Khan I."/>
            <person name="Springer M.S."/>
            <person name="Gatesy J."/>
            <person name="Hoffmann F.G."/>
            <person name="Opazo J.C."/>
            <person name="Hastad O."/>
            <person name="Sawyer R.H."/>
            <person name="Kim H."/>
            <person name="Kim K.W."/>
            <person name="Kim H.J."/>
            <person name="Cho S."/>
            <person name="Li N."/>
            <person name="Huang Y."/>
            <person name="Bruford M.W."/>
            <person name="Zhan X."/>
            <person name="Dixon A."/>
            <person name="Bertelsen M.F."/>
            <person name="Derryberry E."/>
            <person name="Warren W."/>
            <person name="Wilson R.K."/>
            <person name="Li S."/>
            <person name="Ray D.A."/>
            <person name="Green R.E."/>
            <person name="O'Brien S.J."/>
            <person name="Griffin D."/>
            <person name="Johnson W.E."/>
            <person name="Haussler D."/>
            <person name="Ryder O.A."/>
            <person name="Willerslev E."/>
            <person name="Graves G.R."/>
            <person name="Alstrom P."/>
            <person name="Fjeldsa J."/>
            <person name="Mindell D.P."/>
            <person name="Edwards S.V."/>
            <person name="Braun E.L."/>
            <person name="Rahbek C."/>
            <person name="Burt D.W."/>
            <person name="Houde P."/>
            <person name="Zhang Y."/>
            <person name="Yang H."/>
            <person name="Wang J."/>
            <person name="Jarvis E.D."/>
            <person name="Gilbert M.T."/>
            <person name="Wang J."/>
        </authorList>
    </citation>
    <scope>NUCLEOTIDE SEQUENCE [LARGE SCALE GENOMIC DNA]</scope>
    <source>
        <strain evidence="2">BGI_N339</strain>
    </source>
</reference>
<feature type="compositionally biased region" description="Acidic residues" evidence="1">
    <location>
        <begin position="33"/>
        <end position="43"/>
    </location>
</feature>
<protein>
    <submittedName>
        <fullName evidence="2">Uncharacterized protein</fullName>
    </submittedName>
</protein>
<name>A0AAW3DLB2_9AVES</name>
<feature type="non-terminal residue" evidence="2">
    <location>
        <position position="105"/>
    </location>
</feature>
<dbReference type="AlphaFoldDB" id="A0AAW3DLB2"/>
<comment type="caution">
    <text evidence="2">The sequence shown here is derived from an EMBL/GenBank/DDBJ whole genome shotgun (WGS) entry which is preliminary data.</text>
</comment>
<keyword evidence="3" id="KW-1185">Reference proteome</keyword>
<gene>
    <name evidence="2" type="ORF">N339_10016</name>
</gene>
<evidence type="ECO:0000313" key="3">
    <source>
        <dbReference type="Proteomes" id="UP000053149"/>
    </source>
</evidence>